<evidence type="ECO:0000256" key="5">
    <source>
        <dbReference type="ARBA" id="ARBA00022618"/>
    </source>
</evidence>
<dbReference type="InterPro" id="IPR025199">
    <property type="entry name" value="FtsK_4TM"/>
</dbReference>
<dbReference type="Pfam" id="PF17854">
    <property type="entry name" value="FtsK_alpha"/>
    <property type="match status" value="1"/>
</dbReference>
<evidence type="ECO:0000256" key="11">
    <source>
        <dbReference type="ARBA" id="ARBA00023125"/>
    </source>
</evidence>
<evidence type="ECO:0000256" key="2">
    <source>
        <dbReference type="ARBA" id="ARBA00006474"/>
    </source>
</evidence>
<dbReference type="KEGG" id="pspi:PS2015_1556"/>
<feature type="binding site" evidence="14">
    <location>
        <begin position="428"/>
        <end position="435"/>
    </location>
    <ligand>
        <name>ATP</name>
        <dbReference type="ChEBI" id="CHEBI:30616"/>
    </ligand>
</feature>
<protein>
    <recommendedName>
        <fullName evidence="3">DNA translocase FtsK</fullName>
    </recommendedName>
</protein>
<dbReference type="SUPFAM" id="SSF52540">
    <property type="entry name" value="P-loop containing nucleoside triphosphate hydrolases"/>
    <property type="match status" value="1"/>
</dbReference>
<dbReference type="InterPro" id="IPR036388">
    <property type="entry name" value="WH-like_DNA-bd_sf"/>
</dbReference>
<dbReference type="PROSITE" id="PS50901">
    <property type="entry name" value="FTSK"/>
    <property type="match status" value="1"/>
</dbReference>
<evidence type="ECO:0000313" key="18">
    <source>
        <dbReference type="EMBL" id="ALO46211.1"/>
    </source>
</evidence>
<organism evidence="18 19">
    <name type="scientific">Pseudohongiella spirulinae</name>
    <dbReference type="NCBI Taxonomy" id="1249552"/>
    <lineage>
        <taxon>Bacteria</taxon>
        <taxon>Pseudomonadati</taxon>
        <taxon>Pseudomonadota</taxon>
        <taxon>Gammaproteobacteria</taxon>
        <taxon>Pseudomonadales</taxon>
        <taxon>Pseudohongiellaceae</taxon>
        <taxon>Pseudohongiella</taxon>
    </lineage>
</organism>
<evidence type="ECO:0000256" key="15">
    <source>
        <dbReference type="SAM" id="MobiDB-lite"/>
    </source>
</evidence>
<proteinExistence type="inferred from homology"/>
<dbReference type="InterPro" id="IPR027417">
    <property type="entry name" value="P-loop_NTPase"/>
</dbReference>
<dbReference type="Pfam" id="PF13491">
    <property type="entry name" value="FtsK_4TM"/>
    <property type="match status" value="1"/>
</dbReference>
<evidence type="ECO:0000259" key="17">
    <source>
        <dbReference type="PROSITE" id="PS50901"/>
    </source>
</evidence>
<dbReference type="Gene3D" id="3.30.980.40">
    <property type="match status" value="1"/>
</dbReference>
<dbReference type="InterPro" id="IPR018541">
    <property type="entry name" value="Ftsk_gamma"/>
</dbReference>
<keyword evidence="8" id="KW-0159">Chromosome partition</keyword>
<evidence type="ECO:0000313" key="19">
    <source>
        <dbReference type="Proteomes" id="UP000065641"/>
    </source>
</evidence>
<keyword evidence="4" id="KW-1003">Cell membrane</keyword>
<dbReference type="InterPro" id="IPR002543">
    <property type="entry name" value="FtsK_dom"/>
</dbReference>
<dbReference type="Proteomes" id="UP000065641">
    <property type="component" value="Chromosome"/>
</dbReference>
<dbReference type="InterPro" id="IPR050206">
    <property type="entry name" value="FtsK/SpoIIIE/SftA"/>
</dbReference>
<dbReference type="GO" id="GO:0007059">
    <property type="term" value="P:chromosome segregation"/>
    <property type="evidence" value="ECO:0007669"/>
    <property type="project" value="UniProtKB-KW"/>
</dbReference>
<comment type="similarity">
    <text evidence="2">Belongs to the FtsK/SpoIIIE/SftA family.</text>
</comment>
<evidence type="ECO:0000256" key="7">
    <source>
        <dbReference type="ARBA" id="ARBA00022741"/>
    </source>
</evidence>
<dbReference type="GO" id="GO:0051301">
    <property type="term" value="P:cell division"/>
    <property type="evidence" value="ECO:0007669"/>
    <property type="project" value="UniProtKB-KW"/>
</dbReference>
<dbReference type="PANTHER" id="PTHR22683:SF41">
    <property type="entry name" value="DNA TRANSLOCASE FTSK"/>
    <property type="match status" value="1"/>
</dbReference>
<feature type="region of interest" description="Disordered" evidence="15">
    <location>
        <begin position="233"/>
        <end position="264"/>
    </location>
</feature>
<dbReference type="Gene3D" id="3.40.50.300">
    <property type="entry name" value="P-loop containing nucleotide triphosphate hydrolases"/>
    <property type="match status" value="1"/>
</dbReference>
<dbReference type="Pfam" id="PF09397">
    <property type="entry name" value="FtsK_gamma"/>
    <property type="match status" value="1"/>
</dbReference>
<comment type="subcellular location">
    <subcellularLocation>
        <location evidence="1">Cell membrane</location>
        <topology evidence="1">Multi-pass membrane protein</topology>
    </subcellularLocation>
</comment>
<evidence type="ECO:0000256" key="1">
    <source>
        <dbReference type="ARBA" id="ARBA00004651"/>
    </source>
</evidence>
<dbReference type="GO" id="GO:0005886">
    <property type="term" value="C:plasma membrane"/>
    <property type="evidence" value="ECO:0007669"/>
    <property type="project" value="UniProtKB-SubCell"/>
</dbReference>
<keyword evidence="13" id="KW-0131">Cell cycle</keyword>
<evidence type="ECO:0000256" key="14">
    <source>
        <dbReference type="PROSITE-ProRule" id="PRU00289"/>
    </source>
</evidence>
<dbReference type="EMBL" id="CP013189">
    <property type="protein sequence ID" value="ALO46211.1"/>
    <property type="molecule type" value="Genomic_DNA"/>
</dbReference>
<gene>
    <name evidence="18" type="ORF">PS2015_1556</name>
</gene>
<accession>A0A0S2KDM9</accession>
<evidence type="ECO:0000256" key="6">
    <source>
        <dbReference type="ARBA" id="ARBA00022692"/>
    </source>
</evidence>
<dbReference type="Pfam" id="PF01580">
    <property type="entry name" value="FtsK_SpoIIIE"/>
    <property type="match status" value="1"/>
</dbReference>
<keyword evidence="10 16" id="KW-1133">Transmembrane helix</keyword>
<evidence type="ECO:0000256" key="8">
    <source>
        <dbReference type="ARBA" id="ARBA00022829"/>
    </source>
</evidence>
<dbReference type="SUPFAM" id="SSF46785">
    <property type="entry name" value="Winged helix' DNA-binding domain"/>
    <property type="match status" value="1"/>
</dbReference>
<keyword evidence="11" id="KW-0238">DNA-binding</keyword>
<dbReference type="FunFam" id="3.40.50.300:FF:000209">
    <property type="entry name" value="Cell division protein FtsK"/>
    <property type="match status" value="1"/>
</dbReference>
<evidence type="ECO:0000256" key="4">
    <source>
        <dbReference type="ARBA" id="ARBA00022475"/>
    </source>
</evidence>
<keyword evidence="5" id="KW-0132">Cell division</keyword>
<dbReference type="GO" id="GO:0003677">
    <property type="term" value="F:DNA binding"/>
    <property type="evidence" value="ECO:0007669"/>
    <property type="project" value="UniProtKB-KW"/>
</dbReference>
<dbReference type="PATRIC" id="fig|1249552.3.peg.1562"/>
<dbReference type="SMART" id="SM00843">
    <property type="entry name" value="Ftsk_gamma"/>
    <property type="match status" value="1"/>
</dbReference>
<feature type="transmembrane region" description="Helical" evidence="16">
    <location>
        <begin position="154"/>
        <end position="179"/>
    </location>
</feature>
<evidence type="ECO:0000256" key="13">
    <source>
        <dbReference type="ARBA" id="ARBA00023306"/>
    </source>
</evidence>
<name>A0A0S2KDM9_9GAMM</name>
<keyword evidence="6 16" id="KW-0812">Transmembrane</keyword>
<dbReference type="STRING" id="1249552.PS2015_1556"/>
<feature type="transmembrane region" description="Helical" evidence="16">
    <location>
        <begin position="114"/>
        <end position="134"/>
    </location>
</feature>
<dbReference type="InterPro" id="IPR041027">
    <property type="entry name" value="FtsK_alpha"/>
</dbReference>
<evidence type="ECO:0000256" key="16">
    <source>
        <dbReference type="SAM" id="Phobius"/>
    </source>
</evidence>
<keyword evidence="9 14" id="KW-0067">ATP-binding</keyword>
<dbReference type="CDD" id="cd01127">
    <property type="entry name" value="TrwB_TraG_TraD_VirD4"/>
    <property type="match status" value="1"/>
</dbReference>
<feature type="transmembrane region" description="Helical" evidence="16">
    <location>
        <begin position="72"/>
        <end position="93"/>
    </location>
</feature>
<reference evidence="18 19" key="1">
    <citation type="submission" date="2015-11" db="EMBL/GenBank/DDBJ databases">
        <authorList>
            <person name="Zhang Y."/>
            <person name="Guo Z."/>
        </authorList>
    </citation>
    <scope>NUCLEOTIDE SEQUENCE [LARGE SCALE GENOMIC DNA]</scope>
    <source>
        <strain evidence="18 19">KCTC 32221</strain>
    </source>
</reference>
<evidence type="ECO:0000256" key="12">
    <source>
        <dbReference type="ARBA" id="ARBA00023136"/>
    </source>
</evidence>
<keyword evidence="7 14" id="KW-0547">Nucleotide-binding</keyword>
<dbReference type="AlphaFoldDB" id="A0A0S2KDM9"/>
<evidence type="ECO:0000256" key="9">
    <source>
        <dbReference type="ARBA" id="ARBA00022840"/>
    </source>
</evidence>
<keyword evidence="12 16" id="KW-0472">Membrane</keyword>
<dbReference type="InterPro" id="IPR036390">
    <property type="entry name" value="WH_DNA-bd_sf"/>
</dbReference>
<dbReference type="PANTHER" id="PTHR22683">
    <property type="entry name" value="SPORULATION PROTEIN RELATED"/>
    <property type="match status" value="1"/>
</dbReference>
<dbReference type="RefSeq" id="WP_058021671.1">
    <property type="nucleotide sequence ID" value="NZ_CP013189.1"/>
</dbReference>
<dbReference type="GO" id="GO:0005524">
    <property type="term" value="F:ATP binding"/>
    <property type="evidence" value="ECO:0007669"/>
    <property type="project" value="UniProtKB-UniRule"/>
</dbReference>
<feature type="transmembrane region" description="Helical" evidence="16">
    <location>
        <begin position="23"/>
        <end position="42"/>
    </location>
</feature>
<dbReference type="Gene3D" id="1.10.10.10">
    <property type="entry name" value="Winged helix-like DNA-binding domain superfamily/Winged helix DNA-binding domain"/>
    <property type="match status" value="1"/>
</dbReference>
<evidence type="ECO:0000256" key="10">
    <source>
        <dbReference type="ARBA" id="ARBA00022989"/>
    </source>
</evidence>
<sequence length="774" mass="84295" precursor="true">MPKQKAQNDDGLKHLSQRIAREGTLIAAFLLGLFLLIALVSYSPDDPAFTTTGNGGAVNNAVGHMGAWLADVLLHMFGYFAYVFPFALGFKIVRLFRQSEADKPFSGLMLTIKSGGIILLVIGACTLSTMHFAMPANSPWPAGGLIGAAMADASVPVFALLGSTLLFLALFLFGLTVLFEISWLKLVDQIGYWTLNGWSKGLESWQAWREKRQEAGKVRQAVERRQKALEVRVEKERKRTPPRIEPVVSVPPARSQRAEKERQTRLFTDDKTPGELPAIGLLDENKKAGQKGYSAESLEAMSKLLELKLQDFGVEVEVTSVHPGPVITRFEVQPAPGVKASRITGLARDLARSLAVVSVRVVEVIPGKTVIGIEIPNEQREMIMLSQVLASPEFDKAQSALSMALGHDIVGKPVIVDLAKMPHLLVAGTTGSGKSVGINAMILSLLYKSTPEHVRMIMIDPKMLELSVYDGIPHLLTPVVTDMKDAANALRWSVAEMERRYKLMSALGVRNLSGYNKKVQDANKAGQPIPDPVWRPDPMALQDDQEAPMLEELPNIVVIVDELADMMMVVGKKVEELIARIAQKARAAGIHLILATQRPSVDVLTGLIKANIPTRLSFMVQSKVDSRTILGEGGAEQLLGNGDMLFLPPGGGLARRVHGAFVSDEEVHRVVADWKSRGEPVYIDEITQGVEDRDMNMGMSSGSSEGGEEDDALYDEAVAFVTESRKASISAVQRKLRIGYNRAARMIEAMEAAGVVSEMGSNGSREVLAPPPPR</sequence>
<feature type="domain" description="FtsK" evidence="17">
    <location>
        <begin position="411"/>
        <end position="627"/>
    </location>
</feature>
<dbReference type="OrthoDB" id="9807790at2"/>
<evidence type="ECO:0000256" key="3">
    <source>
        <dbReference type="ARBA" id="ARBA00020887"/>
    </source>
</evidence>
<keyword evidence="19" id="KW-1185">Reference proteome</keyword>